<evidence type="ECO:0000313" key="1">
    <source>
        <dbReference type="EMBL" id="KMQ81066.1"/>
    </source>
</evidence>
<gene>
    <name evidence="1" type="ORF">BPMI_03214</name>
</gene>
<dbReference type="EMBL" id="LELG01000014">
    <property type="protein sequence ID" value="KMQ81066.1"/>
    <property type="molecule type" value="Genomic_DNA"/>
</dbReference>
<comment type="caution">
    <text evidence="1">The sequence shown here is derived from an EMBL/GenBank/DDBJ whole genome shotgun (WGS) entry which is preliminary data.</text>
</comment>
<proteinExistence type="predicted"/>
<dbReference type="Gene3D" id="3.30.2310.20">
    <property type="entry name" value="RelE-like"/>
    <property type="match status" value="1"/>
</dbReference>
<evidence type="ECO:0000313" key="2">
    <source>
        <dbReference type="Proteomes" id="UP000242951"/>
    </source>
</evidence>
<organism evidence="1 2">
    <name type="scientific">Candidatus Burkholderia pumila</name>
    <dbReference type="NCBI Taxonomy" id="1090375"/>
    <lineage>
        <taxon>Bacteria</taxon>
        <taxon>Pseudomonadati</taxon>
        <taxon>Pseudomonadota</taxon>
        <taxon>Betaproteobacteria</taxon>
        <taxon>Burkholderiales</taxon>
        <taxon>Burkholderiaceae</taxon>
        <taxon>Burkholderia</taxon>
    </lineage>
</organism>
<dbReference type="Pfam" id="PF06769">
    <property type="entry name" value="YoeB_toxin"/>
    <property type="match status" value="1"/>
</dbReference>
<dbReference type="InterPro" id="IPR009614">
    <property type="entry name" value="YoeB_toxin"/>
</dbReference>
<reference evidence="1 2" key="1">
    <citation type="submission" date="2015-06" db="EMBL/GenBank/DDBJ databases">
        <title>Comparative genomics of Burkholderia leaf nodule symbionts.</title>
        <authorList>
            <person name="Carlier A."/>
            <person name="Eberl L."/>
            <person name="Pinto-Carbo M."/>
        </authorList>
    </citation>
    <scope>NUCLEOTIDE SEQUENCE [LARGE SCALE GENOMIC DNA]</scope>
    <source>
        <strain evidence="1 2">UZHbot3</strain>
    </source>
</reference>
<keyword evidence="2" id="KW-1185">Reference proteome</keyword>
<dbReference type="InterPro" id="IPR035093">
    <property type="entry name" value="RelE/ParE_toxin_dom_sf"/>
</dbReference>
<accession>A0ABR5HNW3</accession>
<dbReference type="Proteomes" id="UP000242951">
    <property type="component" value="Unassembled WGS sequence"/>
</dbReference>
<dbReference type="SUPFAM" id="SSF143011">
    <property type="entry name" value="RelE-like"/>
    <property type="match status" value="1"/>
</dbReference>
<name>A0ABR5HNW3_9BURK</name>
<protein>
    <recommendedName>
        <fullName evidence="3">Toxin YoeB</fullName>
    </recommendedName>
</protein>
<sequence>MSSVLNIMWTAEAWEDYVYWQGQDRKTLRRINQLIKDAQRIPFEGTEPLTSFTASEARMNVFRGGQSTHDACIKACAAQRWYRFPPKKPAVRLIWWMSVQKCTFRYAVHEKAAKQKRRSNAPMSRASKIMLLPMPRHESNGMTLQLRIAFDALRHHQGTSREVTAVAQAVLLTSFMTEAGQGLLDIELLRQVERNVLAFLDRGKEMGDWVAPQALLDALPDIVNEHDRQLREVRVARRKARPHGCRSDAWAINSP</sequence>
<evidence type="ECO:0008006" key="3">
    <source>
        <dbReference type="Google" id="ProtNLM"/>
    </source>
</evidence>